<proteinExistence type="predicted"/>
<keyword evidence="2" id="KW-1185">Reference proteome</keyword>
<sequence length="56" mass="6510">MKRLNDEIKEKSEQIDLLEKQMSNYFIASEQTDQSGVSQAVAELMEQLNDKSFELE</sequence>
<dbReference type="Proteomes" id="UP000265520">
    <property type="component" value="Unassembled WGS sequence"/>
</dbReference>
<evidence type="ECO:0000313" key="1">
    <source>
        <dbReference type="EMBL" id="MCI16834.1"/>
    </source>
</evidence>
<dbReference type="AlphaFoldDB" id="A0A392PYC8"/>
<comment type="caution">
    <text evidence="1">The sequence shown here is derived from an EMBL/GenBank/DDBJ whole genome shotgun (WGS) entry which is preliminary data.</text>
</comment>
<protein>
    <submittedName>
        <fullName evidence="1">Kinesin-related protein 4-like</fullName>
    </submittedName>
</protein>
<dbReference type="EMBL" id="LXQA010102667">
    <property type="protein sequence ID" value="MCI16834.1"/>
    <property type="molecule type" value="Genomic_DNA"/>
</dbReference>
<organism evidence="1 2">
    <name type="scientific">Trifolium medium</name>
    <dbReference type="NCBI Taxonomy" id="97028"/>
    <lineage>
        <taxon>Eukaryota</taxon>
        <taxon>Viridiplantae</taxon>
        <taxon>Streptophyta</taxon>
        <taxon>Embryophyta</taxon>
        <taxon>Tracheophyta</taxon>
        <taxon>Spermatophyta</taxon>
        <taxon>Magnoliopsida</taxon>
        <taxon>eudicotyledons</taxon>
        <taxon>Gunneridae</taxon>
        <taxon>Pentapetalae</taxon>
        <taxon>rosids</taxon>
        <taxon>fabids</taxon>
        <taxon>Fabales</taxon>
        <taxon>Fabaceae</taxon>
        <taxon>Papilionoideae</taxon>
        <taxon>50 kb inversion clade</taxon>
        <taxon>NPAAA clade</taxon>
        <taxon>Hologalegina</taxon>
        <taxon>IRL clade</taxon>
        <taxon>Trifolieae</taxon>
        <taxon>Trifolium</taxon>
    </lineage>
</organism>
<evidence type="ECO:0000313" key="2">
    <source>
        <dbReference type="Proteomes" id="UP000265520"/>
    </source>
</evidence>
<feature type="non-terminal residue" evidence="1">
    <location>
        <position position="56"/>
    </location>
</feature>
<name>A0A392PYC8_9FABA</name>
<accession>A0A392PYC8</accession>
<reference evidence="1 2" key="1">
    <citation type="journal article" date="2018" name="Front. Plant Sci.">
        <title>Red Clover (Trifolium pratense) and Zigzag Clover (T. medium) - A Picture of Genomic Similarities and Differences.</title>
        <authorList>
            <person name="Dluhosova J."/>
            <person name="Istvanek J."/>
            <person name="Nedelnik J."/>
            <person name="Repkova J."/>
        </authorList>
    </citation>
    <scope>NUCLEOTIDE SEQUENCE [LARGE SCALE GENOMIC DNA]</scope>
    <source>
        <strain evidence="2">cv. 10/8</strain>
        <tissue evidence="1">Leaf</tissue>
    </source>
</reference>